<feature type="domain" description="Guanylate cyclase" evidence="8">
    <location>
        <begin position="303"/>
        <end position="435"/>
    </location>
</feature>
<keyword evidence="3" id="KW-1003">Cell membrane</keyword>
<dbReference type="CDD" id="cd07302">
    <property type="entry name" value="CHD"/>
    <property type="match status" value="1"/>
</dbReference>
<dbReference type="Pfam" id="PF00672">
    <property type="entry name" value="HAMP"/>
    <property type="match status" value="1"/>
</dbReference>
<dbReference type="GO" id="GO:0006171">
    <property type="term" value="P:cAMP biosynthetic process"/>
    <property type="evidence" value="ECO:0007669"/>
    <property type="project" value="TreeGrafter"/>
</dbReference>
<reference evidence="11" key="1">
    <citation type="submission" date="2017-11" db="EMBL/GenBank/DDBJ databases">
        <authorList>
            <person name="Chan K.G."/>
            <person name="Lee L.S."/>
        </authorList>
    </citation>
    <scope>NUCLEOTIDE SEQUENCE [LARGE SCALE GENOMIC DNA]</scope>
    <source>
        <strain evidence="11">DSM 100970</strain>
    </source>
</reference>
<dbReference type="PROSITE" id="PS50125">
    <property type="entry name" value="GUANYLATE_CYCLASE_2"/>
    <property type="match status" value="1"/>
</dbReference>
<keyword evidence="4 7" id="KW-0812">Transmembrane</keyword>
<dbReference type="PANTHER" id="PTHR43081">
    <property type="entry name" value="ADENYLATE CYCLASE, TERMINAL-DIFFERENTIATION SPECIFIC-RELATED"/>
    <property type="match status" value="1"/>
</dbReference>
<evidence type="ECO:0000313" key="11">
    <source>
        <dbReference type="Proteomes" id="UP000236655"/>
    </source>
</evidence>
<dbReference type="PANTHER" id="PTHR43081:SF1">
    <property type="entry name" value="ADENYLATE CYCLASE, TERMINAL-DIFFERENTIATION SPECIFIC"/>
    <property type="match status" value="1"/>
</dbReference>
<dbReference type="SMART" id="SM00304">
    <property type="entry name" value="HAMP"/>
    <property type="match status" value="1"/>
</dbReference>
<comment type="subcellular location">
    <subcellularLocation>
        <location evidence="1">Cell envelope</location>
    </subcellularLocation>
</comment>
<dbReference type="EMBL" id="CP024847">
    <property type="protein sequence ID" value="AUR51055.1"/>
    <property type="molecule type" value="Genomic_DNA"/>
</dbReference>
<evidence type="ECO:0000256" key="4">
    <source>
        <dbReference type="ARBA" id="ARBA00022692"/>
    </source>
</evidence>
<dbReference type="RefSeq" id="WP_102950355.1">
    <property type="nucleotide sequence ID" value="NZ_CP024847.1"/>
</dbReference>
<evidence type="ECO:0000256" key="1">
    <source>
        <dbReference type="ARBA" id="ARBA00004196"/>
    </source>
</evidence>
<dbReference type="Gene3D" id="6.10.340.10">
    <property type="match status" value="1"/>
</dbReference>
<sequence>MKYRSKLYISLVGTAVVSTAVGLSITYFHVKKLILKELHSKATSIAATGAASVDLNSLLQLKKNPSQYSSGYLEIQKELRAVRDINRRDDIYVKYVYILQPVDLKSDEFSYLVDAEESNSKDFSPPGEIASEVVKAKLNKHVKQLYSPSRFITDEWGDWLMGYAPILDSKGNYLATVGVNIYASMITAKLNRLFIFGLFSFGITLVLALVVGWFLSRHETESLDQLHRGVKAIDKGDLSQKINISGDDEFSELAREINNMAQGLQERERLRLSFTRYVSQHIMESIIKSEDSVKLSGERRKITLLFSDIRQFTKLSEKSNPEQVVSLLNEYFSVMVDVIFRNHGMLDKFLGDGIMVEFGAPLDDPLQEYHAVKAALEMQDELATLKKRWLLEGKPQIDIGIGIHTGLAVIGNIGSEKRIDYTAIGDTVNVASRLEQFTKQLKVPLLISEATVAAVRDQFNFTDLGAHVLRGRTDPISVYTIERAEFNQI</sequence>
<dbReference type="Proteomes" id="UP000236655">
    <property type="component" value="Chromosome"/>
</dbReference>
<evidence type="ECO:0000256" key="6">
    <source>
        <dbReference type="ARBA" id="ARBA00023136"/>
    </source>
</evidence>
<name>A0A2I7N4B6_9NEIS</name>
<dbReference type="InterPro" id="IPR003660">
    <property type="entry name" value="HAMP_dom"/>
</dbReference>
<evidence type="ECO:0008006" key="12">
    <source>
        <dbReference type="Google" id="ProtNLM"/>
    </source>
</evidence>
<dbReference type="SMART" id="SM00044">
    <property type="entry name" value="CYCc"/>
    <property type="match status" value="1"/>
</dbReference>
<evidence type="ECO:0000256" key="5">
    <source>
        <dbReference type="ARBA" id="ARBA00022989"/>
    </source>
</evidence>
<dbReference type="SUPFAM" id="SSF55073">
    <property type="entry name" value="Nucleotide cyclase"/>
    <property type="match status" value="1"/>
</dbReference>
<feature type="transmembrane region" description="Helical" evidence="7">
    <location>
        <begin position="193"/>
        <end position="215"/>
    </location>
</feature>
<organism evidence="10 11">
    <name type="scientific">Aquella oligotrophica</name>
    <dbReference type="NCBI Taxonomy" id="2067065"/>
    <lineage>
        <taxon>Bacteria</taxon>
        <taxon>Pseudomonadati</taxon>
        <taxon>Pseudomonadota</taxon>
        <taxon>Betaproteobacteria</taxon>
        <taxon>Neisseriales</taxon>
        <taxon>Neisseriaceae</taxon>
        <taxon>Aquella</taxon>
    </lineage>
</organism>
<evidence type="ECO:0000313" key="10">
    <source>
        <dbReference type="EMBL" id="AUR51055.1"/>
    </source>
</evidence>
<dbReference type="GO" id="GO:0030313">
    <property type="term" value="C:cell envelope"/>
    <property type="evidence" value="ECO:0007669"/>
    <property type="project" value="UniProtKB-SubCell"/>
</dbReference>
<dbReference type="Gene3D" id="3.30.70.1230">
    <property type="entry name" value="Nucleotide cyclase"/>
    <property type="match status" value="1"/>
</dbReference>
<dbReference type="PROSITE" id="PS50885">
    <property type="entry name" value="HAMP"/>
    <property type="match status" value="1"/>
</dbReference>
<dbReference type="FunFam" id="3.30.70.1230:FF:000016">
    <property type="entry name" value="Adenylate/guanylate cyclase domain-containing protein"/>
    <property type="match status" value="1"/>
</dbReference>
<dbReference type="AlphaFoldDB" id="A0A2I7N4B6"/>
<evidence type="ECO:0000256" key="7">
    <source>
        <dbReference type="SAM" id="Phobius"/>
    </source>
</evidence>
<evidence type="ECO:0000259" key="9">
    <source>
        <dbReference type="PROSITE" id="PS50885"/>
    </source>
</evidence>
<keyword evidence="6 7" id="KW-0472">Membrane</keyword>
<dbReference type="InterPro" id="IPR029787">
    <property type="entry name" value="Nucleotide_cyclase"/>
</dbReference>
<accession>A0A2I7N4B6</accession>
<dbReference type="Pfam" id="PF00211">
    <property type="entry name" value="Guanylate_cyc"/>
    <property type="match status" value="1"/>
</dbReference>
<evidence type="ECO:0000256" key="3">
    <source>
        <dbReference type="ARBA" id="ARBA00022475"/>
    </source>
</evidence>
<proteinExistence type="inferred from homology"/>
<feature type="domain" description="HAMP" evidence="9">
    <location>
        <begin position="217"/>
        <end position="269"/>
    </location>
</feature>
<dbReference type="GO" id="GO:0016020">
    <property type="term" value="C:membrane"/>
    <property type="evidence" value="ECO:0007669"/>
    <property type="project" value="InterPro"/>
</dbReference>
<evidence type="ECO:0000259" key="8">
    <source>
        <dbReference type="PROSITE" id="PS50125"/>
    </source>
</evidence>
<gene>
    <name evidence="10" type="ORF">CUN60_01615</name>
</gene>
<evidence type="ECO:0000256" key="2">
    <source>
        <dbReference type="ARBA" id="ARBA00005381"/>
    </source>
</evidence>
<keyword evidence="11" id="KW-1185">Reference proteome</keyword>
<keyword evidence="5 7" id="KW-1133">Transmembrane helix</keyword>
<protein>
    <recommendedName>
        <fullName evidence="12">Adenylate cyclase</fullName>
    </recommendedName>
</protein>
<dbReference type="OrthoDB" id="9802500at2"/>
<dbReference type="CDD" id="cd06225">
    <property type="entry name" value="HAMP"/>
    <property type="match status" value="1"/>
</dbReference>
<dbReference type="SUPFAM" id="SSF158472">
    <property type="entry name" value="HAMP domain-like"/>
    <property type="match status" value="1"/>
</dbReference>
<dbReference type="InterPro" id="IPR050697">
    <property type="entry name" value="Adenylyl/Guanylyl_Cyclase_3/4"/>
</dbReference>
<dbReference type="InterPro" id="IPR001054">
    <property type="entry name" value="A/G_cyclase"/>
</dbReference>
<feature type="transmembrane region" description="Helical" evidence="7">
    <location>
        <begin position="7"/>
        <end position="30"/>
    </location>
</feature>
<dbReference type="GO" id="GO:0004016">
    <property type="term" value="F:adenylate cyclase activity"/>
    <property type="evidence" value="ECO:0007669"/>
    <property type="project" value="UniProtKB-ARBA"/>
</dbReference>
<dbReference type="KEGG" id="nba:CUN60_01615"/>
<dbReference type="GO" id="GO:0035556">
    <property type="term" value="P:intracellular signal transduction"/>
    <property type="evidence" value="ECO:0007669"/>
    <property type="project" value="InterPro"/>
</dbReference>
<comment type="similarity">
    <text evidence="2">Belongs to the adenylyl cyclase class-3 family.</text>
</comment>